<dbReference type="InterPro" id="IPR006357">
    <property type="entry name" value="HAD-SF_hydro_IIA"/>
</dbReference>
<dbReference type="NCBIfam" id="TIGR01460">
    <property type="entry name" value="HAD-SF-IIA"/>
    <property type="match status" value="1"/>
</dbReference>
<keyword evidence="14" id="KW-1185">Reference proteome</keyword>
<keyword evidence="6" id="KW-0479">Metal-binding</keyword>
<comment type="function">
    <text evidence="10">Phosphatase that hydrolyzes imidodiphosphate, 3-phosphohistidine and 6-phospholysine. Has broad substrate specificity and can also hydrolyze inorganic diphosphate, but with lower efficiency.</text>
</comment>
<comment type="subcellular location">
    <subcellularLocation>
        <location evidence="3">Cytoplasm</location>
    </subcellularLocation>
    <subcellularLocation>
        <location evidence="2">Nucleus</location>
    </subcellularLocation>
</comment>
<dbReference type="GO" id="GO:0005634">
    <property type="term" value="C:nucleus"/>
    <property type="evidence" value="ECO:0007669"/>
    <property type="project" value="UniProtKB-SubCell"/>
</dbReference>
<dbReference type="GO" id="GO:0016462">
    <property type="term" value="F:pyrophosphatase activity"/>
    <property type="evidence" value="ECO:0007669"/>
    <property type="project" value="UniProtKB-ARBA"/>
</dbReference>
<keyword evidence="5" id="KW-0963">Cytoplasm</keyword>
<comment type="caution">
    <text evidence="13">The sequence shown here is derived from an EMBL/GenBank/DDBJ whole genome shotgun (WGS) entry which is preliminary data.</text>
</comment>
<reference evidence="13 14" key="1">
    <citation type="journal article" date="2018" name="Plant J.">
        <title>Genome sequences of Chlorella sorokiniana UTEX 1602 and Micractinium conductrix SAG 241.80: implications to maltose excretion by a green alga.</title>
        <authorList>
            <person name="Arriola M.B."/>
            <person name="Velmurugan N."/>
            <person name="Zhang Y."/>
            <person name="Plunkett M.H."/>
            <person name="Hondzo H."/>
            <person name="Barney B.M."/>
        </authorList>
    </citation>
    <scope>NUCLEOTIDE SEQUENCE [LARGE SCALE GENOMIC DNA]</scope>
    <source>
        <strain evidence="14">UTEX 1602</strain>
    </source>
</reference>
<protein>
    <recommendedName>
        <fullName evidence="12">Haloacid dehalogenase-like hydrolase domain-containing protein 2</fullName>
    </recommendedName>
    <alternativeName>
        <fullName evidence="11">Phospholysine phosphohistidine inorganic pyrophosphate phosphatase</fullName>
    </alternativeName>
</protein>
<sequence>MSASGSGAGSAGGGPPRRIKAALIDLNGTLHVGSKAVPGSQAALARLRQAGVECRFVTNTTKDTISNMLALVQGLGFEIQHQEVFSSLTATRRLIEERQLRPFLLLHPKALPDFEGLPTDSPNCVVVGLAKEAFNYENLNTAFRILLDNPGAPLIAIHKGRVFKEPDGLSLGPGPFVLALAHATGRTAQVVGKPQASFFQLALGDVGCQPQDAVMIGDDVRDDVGGAQAAGLQGILVQTGKYRPGDEASAGVQPTATCAHFPAAVEWILQQNAAAAAAGDG</sequence>
<keyword evidence="8" id="KW-0460">Magnesium</keyword>
<evidence type="ECO:0000256" key="3">
    <source>
        <dbReference type="ARBA" id="ARBA00004496"/>
    </source>
</evidence>
<dbReference type="Pfam" id="PF13242">
    <property type="entry name" value="Hydrolase_like"/>
    <property type="match status" value="1"/>
</dbReference>
<proteinExistence type="inferred from homology"/>
<dbReference type="OrthoDB" id="413953at2759"/>
<evidence type="ECO:0000256" key="2">
    <source>
        <dbReference type="ARBA" id="ARBA00004123"/>
    </source>
</evidence>
<evidence type="ECO:0000256" key="4">
    <source>
        <dbReference type="ARBA" id="ARBA00007958"/>
    </source>
</evidence>
<evidence type="ECO:0000256" key="5">
    <source>
        <dbReference type="ARBA" id="ARBA00022490"/>
    </source>
</evidence>
<dbReference type="GO" id="GO:0016791">
    <property type="term" value="F:phosphatase activity"/>
    <property type="evidence" value="ECO:0007669"/>
    <property type="project" value="InterPro"/>
</dbReference>
<dbReference type="PANTHER" id="PTHR19288">
    <property type="entry name" value="4-NITROPHENYLPHOSPHATASE-RELATED"/>
    <property type="match status" value="1"/>
</dbReference>
<evidence type="ECO:0000313" key="13">
    <source>
        <dbReference type="EMBL" id="PRW45390.1"/>
    </source>
</evidence>
<dbReference type="Gene3D" id="3.40.50.1000">
    <property type="entry name" value="HAD superfamily/HAD-like"/>
    <property type="match status" value="2"/>
</dbReference>
<dbReference type="CDD" id="cd07509">
    <property type="entry name" value="HAD_PPase"/>
    <property type="match status" value="1"/>
</dbReference>
<dbReference type="NCBIfam" id="TIGR01458">
    <property type="entry name" value="HAD-SF-IIA-hyp3"/>
    <property type="match status" value="1"/>
</dbReference>
<dbReference type="PANTHER" id="PTHR19288:SF46">
    <property type="entry name" value="HALOACID DEHALOGENASE-LIKE HYDROLASE DOMAIN-CONTAINING PROTEIN 2"/>
    <property type="match status" value="1"/>
</dbReference>
<name>A0A2P6TM23_CHLSO</name>
<organism evidence="13 14">
    <name type="scientific">Chlorella sorokiniana</name>
    <name type="common">Freshwater green alga</name>
    <dbReference type="NCBI Taxonomy" id="3076"/>
    <lineage>
        <taxon>Eukaryota</taxon>
        <taxon>Viridiplantae</taxon>
        <taxon>Chlorophyta</taxon>
        <taxon>core chlorophytes</taxon>
        <taxon>Trebouxiophyceae</taxon>
        <taxon>Chlorellales</taxon>
        <taxon>Chlorellaceae</taxon>
        <taxon>Chlorella clade</taxon>
        <taxon>Chlorella</taxon>
    </lineage>
</organism>
<dbReference type="Pfam" id="PF13344">
    <property type="entry name" value="Hydrolase_6"/>
    <property type="match status" value="1"/>
</dbReference>
<evidence type="ECO:0000313" key="14">
    <source>
        <dbReference type="Proteomes" id="UP000239899"/>
    </source>
</evidence>
<gene>
    <name evidence="13" type="ORF">C2E21_5728</name>
</gene>
<dbReference type="InterPro" id="IPR006355">
    <property type="entry name" value="LHPP/HDHD2"/>
</dbReference>
<comment type="similarity">
    <text evidence="4">Belongs to the HAD-like hydrolase superfamily.</text>
</comment>
<dbReference type="EMBL" id="LHPG02000011">
    <property type="protein sequence ID" value="PRW45390.1"/>
    <property type="molecule type" value="Genomic_DNA"/>
</dbReference>
<evidence type="ECO:0000256" key="6">
    <source>
        <dbReference type="ARBA" id="ARBA00022723"/>
    </source>
</evidence>
<evidence type="ECO:0000256" key="11">
    <source>
        <dbReference type="ARBA" id="ARBA00039357"/>
    </source>
</evidence>
<evidence type="ECO:0000256" key="10">
    <source>
        <dbReference type="ARBA" id="ARBA00037258"/>
    </source>
</evidence>
<dbReference type="Proteomes" id="UP000239899">
    <property type="component" value="Unassembled WGS sequence"/>
</dbReference>
<evidence type="ECO:0000256" key="8">
    <source>
        <dbReference type="ARBA" id="ARBA00022842"/>
    </source>
</evidence>
<evidence type="ECO:0000256" key="7">
    <source>
        <dbReference type="ARBA" id="ARBA00022801"/>
    </source>
</evidence>
<keyword evidence="9" id="KW-0539">Nucleus</keyword>
<evidence type="ECO:0000256" key="1">
    <source>
        <dbReference type="ARBA" id="ARBA00001946"/>
    </source>
</evidence>
<dbReference type="FunFam" id="3.40.50.1000:FF:000051">
    <property type="entry name" value="Phospholysine phosphohistidine inorganic pyrophosphate phosphatase"/>
    <property type="match status" value="1"/>
</dbReference>
<dbReference type="InterPro" id="IPR036412">
    <property type="entry name" value="HAD-like_sf"/>
</dbReference>
<dbReference type="GO" id="GO:0005737">
    <property type="term" value="C:cytoplasm"/>
    <property type="evidence" value="ECO:0007669"/>
    <property type="project" value="UniProtKB-SubCell"/>
</dbReference>
<accession>A0A2P6TM23</accession>
<dbReference type="SUPFAM" id="SSF56784">
    <property type="entry name" value="HAD-like"/>
    <property type="match status" value="1"/>
</dbReference>
<keyword evidence="7" id="KW-0378">Hydrolase</keyword>
<comment type="cofactor">
    <cofactor evidence="1">
        <name>Mg(2+)</name>
        <dbReference type="ChEBI" id="CHEBI:18420"/>
    </cofactor>
</comment>
<evidence type="ECO:0000256" key="9">
    <source>
        <dbReference type="ARBA" id="ARBA00023242"/>
    </source>
</evidence>
<dbReference type="AlphaFoldDB" id="A0A2P6TM23"/>
<evidence type="ECO:0000256" key="12">
    <source>
        <dbReference type="ARBA" id="ARBA00039666"/>
    </source>
</evidence>
<dbReference type="InterPro" id="IPR023214">
    <property type="entry name" value="HAD_sf"/>
</dbReference>
<dbReference type="GO" id="GO:0046872">
    <property type="term" value="F:metal ion binding"/>
    <property type="evidence" value="ECO:0007669"/>
    <property type="project" value="UniProtKB-KW"/>
</dbReference>
<dbReference type="STRING" id="3076.A0A2P6TM23"/>